<dbReference type="Proteomes" id="UP000829447">
    <property type="component" value="Linkage Group LG3"/>
</dbReference>
<protein>
    <submittedName>
        <fullName evidence="1">Uncharacterized protein</fullName>
    </submittedName>
</protein>
<gene>
    <name evidence="1" type="ORF">PGIGA_G00184220</name>
</gene>
<accession>A0ACC5WBW4</accession>
<reference evidence="1 2" key="1">
    <citation type="journal article" date="2022" name="bioRxiv">
        <title>An ancient truncated duplication of the anti-Mullerian hormone receptor type 2 gene is a potential conserved master sex determinant in the Pangasiidae catfish family.</title>
        <authorList>
            <person name="Wen M."/>
            <person name="Pan Q."/>
            <person name="Jouanno E."/>
            <person name="Montfort J."/>
            <person name="Zahm M."/>
            <person name="Cabau C."/>
            <person name="Klopp C."/>
            <person name="Iampietro C."/>
            <person name="Roques C."/>
            <person name="Bouchez O."/>
            <person name="Castinel A."/>
            <person name="Donnadieu C."/>
            <person name="Parrinello H."/>
            <person name="Poncet C."/>
            <person name="Belmonte E."/>
            <person name="Gautier V."/>
            <person name="Avarre J.-C."/>
            <person name="Dugue R."/>
            <person name="Gustiano R."/>
            <person name="Ha T.T.T."/>
            <person name="Campet M."/>
            <person name="Sriphairoj K."/>
            <person name="Ribolli J."/>
            <person name="de Almeida F.L."/>
            <person name="Desvignes T."/>
            <person name="Postlethwait J.H."/>
            <person name="Bucao C.F."/>
            <person name="Robinson-Rechavi M."/>
            <person name="Bobe J."/>
            <person name="Herpin A."/>
            <person name="Guiguen Y."/>
        </authorList>
    </citation>
    <scope>NUCLEOTIDE SEQUENCE [LARGE SCALE GENOMIC DNA]</scope>
    <source>
        <strain evidence="1">YG-Dec2019</strain>
    </source>
</reference>
<comment type="caution">
    <text evidence="1">The sequence shown here is derived from an EMBL/GenBank/DDBJ whole genome shotgun (WGS) entry which is preliminary data.</text>
</comment>
<organism evidence="1 2">
    <name type="scientific">Pangasianodon gigas</name>
    <name type="common">Mekong giant catfish</name>
    <name type="synonym">Pangasius gigas</name>
    <dbReference type="NCBI Taxonomy" id="30993"/>
    <lineage>
        <taxon>Eukaryota</taxon>
        <taxon>Metazoa</taxon>
        <taxon>Chordata</taxon>
        <taxon>Craniata</taxon>
        <taxon>Vertebrata</taxon>
        <taxon>Euteleostomi</taxon>
        <taxon>Actinopterygii</taxon>
        <taxon>Neopterygii</taxon>
        <taxon>Teleostei</taxon>
        <taxon>Ostariophysi</taxon>
        <taxon>Siluriformes</taxon>
        <taxon>Pangasiidae</taxon>
        <taxon>Pangasianodon</taxon>
    </lineage>
</organism>
<sequence>MLFCWGASSRGQLAFPGTGGKDIATPTSVNFNEQLVQISCGEQHTLFLTVSGQVLSCGRNSKGQLGRSKSRDTKLPVKIEGLGAVAAIACGQDHSLALCDSGQVFSWGAGGEGQLGHSSPVAKCPKPVPVQIKLPFQIPVVQVACGDFHSLALTKGGEVFSWGQNKYGQLGLGKSVDLQPEPALVRFLVGVPVIQISAGGAHTLALALSAQVFCCGANSVGQLGLKRTDVKGRFAVCAVPALRNLGVSSISCGAAHTAVLTKAGEVYTFGEGAHGQLGHNSTNNELLPRKVEGIDGPAKQVTCGSHHTLVLMPSGILFTFGRDVQVQASGGTENSLQPMNITHVVHILFHAAPVMRCPEIFLLLPTCSILHEQHNVIELVLPLAVAITKLHETAMKSLKEYLSSMDASIMTKHICMWKQALAFLLKSNVWLNYNPGVKAVLEVLKLLYRGNKRAERSRQVALPEFYIEEIGTSPLLLQQDVTLWRQIKWGEVLMVHQFIHNDVAAGGIFQEAYNWEAPTPILQLKLRRTALLEDTFRQLDNADHDNFKKTLVVQFVEDSKLTEVNKRDFFLHAFDELLAPESRMFMRNDSKTMIWFPAKPAHDSKRYFLFGILCGLALYNNNIVHMPFPLALFKKLVSVKPTLEDMNEFSPQVGKSLQYLLHDYKDDDAENMDITFRVHWDGADVELDSHEREKPVTSANKKEFVEAYVDYALNKSVAQVFNEFKRGFYKVCDEDVVNFFQPEELRGVMVGTEEYDWDTFRQNTVYAGQYHVRHPTIIAFWEVFEELTEKQKKAFLLFLTGSDRVPILGMDQVRMTVLDRPNFTQDHLPESLTCHSYFMLPPYENKQRLEAKLIEAIDHNQGFWIENPTSGSLN</sequence>
<proteinExistence type="predicted"/>
<dbReference type="EMBL" id="CM040456">
    <property type="protein sequence ID" value="MCI4376098.1"/>
    <property type="molecule type" value="Genomic_DNA"/>
</dbReference>
<evidence type="ECO:0000313" key="1">
    <source>
        <dbReference type="EMBL" id="MCI4376098.1"/>
    </source>
</evidence>
<evidence type="ECO:0000313" key="2">
    <source>
        <dbReference type="Proteomes" id="UP000829447"/>
    </source>
</evidence>
<name>A0ACC5WBW4_PANGG</name>
<keyword evidence="2" id="KW-1185">Reference proteome</keyword>